<dbReference type="NCBIfam" id="TIGR00360">
    <property type="entry name" value="ComEC_N-term"/>
    <property type="match status" value="1"/>
</dbReference>
<feature type="transmembrane region" description="Helical" evidence="6">
    <location>
        <begin position="362"/>
        <end position="380"/>
    </location>
</feature>
<name>A0A414G1G3_9BACT</name>
<evidence type="ECO:0000256" key="4">
    <source>
        <dbReference type="ARBA" id="ARBA00022989"/>
    </source>
</evidence>
<dbReference type="EMBL" id="QSJG01000003">
    <property type="protein sequence ID" value="RHD58163.1"/>
    <property type="molecule type" value="Genomic_DNA"/>
</dbReference>
<dbReference type="GO" id="GO:0005886">
    <property type="term" value="C:plasma membrane"/>
    <property type="evidence" value="ECO:0007669"/>
    <property type="project" value="UniProtKB-SubCell"/>
</dbReference>
<evidence type="ECO:0000256" key="6">
    <source>
        <dbReference type="SAM" id="Phobius"/>
    </source>
</evidence>
<feature type="transmembrane region" description="Helical" evidence="6">
    <location>
        <begin position="517"/>
        <end position="537"/>
    </location>
</feature>
<dbReference type="Pfam" id="PF13567">
    <property type="entry name" value="DUF4131"/>
    <property type="match status" value="1"/>
</dbReference>
<keyword evidence="5 6" id="KW-0472">Membrane</keyword>
<dbReference type="InterPro" id="IPR052159">
    <property type="entry name" value="Competence_DNA_uptake"/>
</dbReference>
<evidence type="ECO:0000256" key="2">
    <source>
        <dbReference type="ARBA" id="ARBA00022475"/>
    </source>
</evidence>
<feature type="domain" description="DUF4131" evidence="8">
    <location>
        <begin position="36"/>
        <end position="193"/>
    </location>
</feature>
<comment type="caution">
    <text evidence="9">The sequence shown here is derived from an EMBL/GenBank/DDBJ whole genome shotgun (WGS) entry which is preliminary data.</text>
</comment>
<feature type="transmembrane region" description="Helical" evidence="6">
    <location>
        <begin position="12"/>
        <end position="30"/>
    </location>
</feature>
<proteinExistence type="predicted"/>
<keyword evidence="4 6" id="KW-1133">Transmembrane helix</keyword>
<dbReference type="RefSeq" id="WP_118163402.1">
    <property type="nucleotide sequence ID" value="NZ_JAQEYB010000035.1"/>
</dbReference>
<feature type="transmembrane region" description="Helical" evidence="6">
    <location>
        <begin position="262"/>
        <end position="282"/>
    </location>
</feature>
<dbReference type="Proteomes" id="UP000284361">
    <property type="component" value="Unassembled WGS sequence"/>
</dbReference>
<evidence type="ECO:0000256" key="5">
    <source>
        <dbReference type="ARBA" id="ARBA00023136"/>
    </source>
</evidence>
<evidence type="ECO:0000313" key="10">
    <source>
        <dbReference type="Proteomes" id="UP000284361"/>
    </source>
</evidence>
<accession>A0A414G1G3</accession>
<evidence type="ECO:0000259" key="7">
    <source>
        <dbReference type="Pfam" id="PF03772"/>
    </source>
</evidence>
<dbReference type="Pfam" id="PF03772">
    <property type="entry name" value="Competence"/>
    <property type="match status" value="1"/>
</dbReference>
<dbReference type="PANTHER" id="PTHR30619:SF1">
    <property type="entry name" value="RECOMBINATION PROTEIN 2"/>
    <property type="match status" value="1"/>
</dbReference>
<evidence type="ECO:0000259" key="8">
    <source>
        <dbReference type="Pfam" id="PF13567"/>
    </source>
</evidence>
<organism evidence="9 10">
    <name type="scientific">Phocaeicola plebeius</name>
    <dbReference type="NCBI Taxonomy" id="310297"/>
    <lineage>
        <taxon>Bacteria</taxon>
        <taxon>Pseudomonadati</taxon>
        <taxon>Bacteroidota</taxon>
        <taxon>Bacteroidia</taxon>
        <taxon>Bacteroidales</taxon>
        <taxon>Bacteroidaceae</taxon>
        <taxon>Phocaeicola</taxon>
    </lineage>
</organism>
<feature type="transmembrane region" description="Helical" evidence="6">
    <location>
        <begin position="336"/>
        <end position="355"/>
    </location>
</feature>
<dbReference type="InterPro" id="IPR025405">
    <property type="entry name" value="DUF4131"/>
</dbReference>
<dbReference type="InterPro" id="IPR004477">
    <property type="entry name" value="ComEC_N"/>
</dbReference>
<feature type="transmembrane region" description="Helical" evidence="6">
    <location>
        <begin position="422"/>
        <end position="449"/>
    </location>
</feature>
<feature type="transmembrane region" description="Helical" evidence="6">
    <location>
        <begin position="294"/>
        <end position="316"/>
    </location>
</feature>
<sequence length="657" mass="74567">MGALHSLIAYPLFRLTICLATGIFLFDTLWPENFSWSYWVAIWLLLVIVCGGVFWFSRWRWRWLFGVMAGMAFFLWGGISVVHQRETVQYDWDGEPAIYKGIVESVPEVRGKTFRAEVRVDVQRLSNGNWKRIDRNILLSWMPDSLSKPLACGDSVCFYAKVSYPFSGKELTRFDYGDYLLRKSISGTALAYAGNWRCTGKPRSLSVSQLAKVCQQQVVDVYRSWGFDQDVQAVVSALTIGEKTDLTPELKAMYSAAGVSHVLALSGLHVGILSCILLWLFYPLTYLKHGRKILAFLVVCLLWLFAFISGLSSSVVRAVVMYSLYTFASFCSEERFSGMHSLVLAAFLMLIYNPFFLFDISFQLSFTAVFSILAFYPLFSRWLCIKNCVLRYVWNILSLSISAQLGTLPFILYYFGSFPTYFLLANLVVVILAGGILMLTLVALCVASVPMVGSTVMTLLEWCTSVLNESTRWVQQLDGSQITSVYLSSSQACLLTAVIICFYLCWASGIHRKASDWIRLLMVCNLFVVVSCVEYTGEAPEQLYFFRSEVYTRKRDCVSTHRSETGLLCIRNVHIAVLDDARWRTCESSLRLPLEYAYICRGFKGSLSQLDKLFVIRQVILDSSLSDAFREKLIRECQLLKISYTDLSIHGSYSVVL</sequence>
<keyword evidence="3 6" id="KW-0812">Transmembrane</keyword>
<feature type="transmembrane region" description="Helical" evidence="6">
    <location>
        <begin position="485"/>
        <end position="505"/>
    </location>
</feature>
<evidence type="ECO:0000256" key="3">
    <source>
        <dbReference type="ARBA" id="ARBA00022692"/>
    </source>
</evidence>
<feature type="transmembrane region" description="Helical" evidence="6">
    <location>
        <begin position="392"/>
        <end position="415"/>
    </location>
</feature>
<dbReference type="PANTHER" id="PTHR30619">
    <property type="entry name" value="DNA INTERNALIZATION/COMPETENCE PROTEIN COMEC/REC2"/>
    <property type="match status" value="1"/>
</dbReference>
<reference evidence="9 10" key="1">
    <citation type="submission" date="2018-08" db="EMBL/GenBank/DDBJ databases">
        <title>A genome reference for cultivated species of the human gut microbiota.</title>
        <authorList>
            <person name="Zou Y."/>
            <person name="Xue W."/>
            <person name="Luo G."/>
        </authorList>
    </citation>
    <scope>NUCLEOTIDE SEQUENCE [LARGE SCALE GENOMIC DNA]</scope>
    <source>
        <strain evidence="9 10">AM31-10</strain>
    </source>
</reference>
<protein>
    <submittedName>
        <fullName evidence="9">ComEC family competence protein</fullName>
    </submittedName>
</protein>
<keyword evidence="2" id="KW-1003">Cell membrane</keyword>
<dbReference type="AlphaFoldDB" id="A0A414G1G3"/>
<gene>
    <name evidence="9" type="ORF">DW789_02850</name>
</gene>
<evidence type="ECO:0000313" key="9">
    <source>
        <dbReference type="EMBL" id="RHD58163.1"/>
    </source>
</evidence>
<comment type="subcellular location">
    <subcellularLocation>
        <location evidence="1">Cell membrane</location>
        <topology evidence="1">Multi-pass membrane protein</topology>
    </subcellularLocation>
</comment>
<feature type="transmembrane region" description="Helical" evidence="6">
    <location>
        <begin position="63"/>
        <end position="82"/>
    </location>
</feature>
<evidence type="ECO:0000256" key="1">
    <source>
        <dbReference type="ARBA" id="ARBA00004651"/>
    </source>
</evidence>
<feature type="domain" description="ComEC/Rec2-related protein" evidence="7">
    <location>
        <begin position="238"/>
        <end position="507"/>
    </location>
</feature>
<feature type="transmembrane region" description="Helical" evidence="6">
    <location>
        <begin position="36"/>
        <end position="56"/>
    </location>
</feature>